<evidence type="ECO:0000313" key="2">
    <source>
        <dbReference type="Proteomes" id="UP000050920"/>
    </source>
</evidence>
<dbReference type="AlphaFoldDB" id="A0A0R2NV09"/>
<dbReference type="Proteomes" id="UP000050920">
    <property type="component" value="Unassembled WGS sequence"/>
</dbReference>
<evidence type="ECO:0008006" key="3">
    <source>
        <dbReference type="Google" id="ProtNLM"/>
    </source>
</evidence>
<evidence type="ECO:0000313" key="1">
    <source>
        <dbReference type="EMBL" id="KRO29608.1"/>
    </source>
</evidence>
<protein>
    <recommendedName>
        <fullName evidence="3">WxL domain-containing protein</fullName>
    </recommendedName>
</protein>
<keyword evidence="2" id="KW-1185">Reference proteome</keyword>
<proteinExistence type="predicted"/>
<gene>
    <name evidence="1" type="ORF">DY78_GL000003</name>
</gene>
<organism evidence="1 2">
    <name type="scientific">Lactiplantibacillus fabifermentans DSM 21115</name>
    <dbReference type="NCBI Taxonomy" id="1413187"/>
    <lineage>
        <taxon>Bacteria</taxon>
        <taxon>Bacillati</taxon>
        <taxon>Bacillota</taxon>
        <taxon>Bacilli</taxon>
        <taxon>Lactobacillales</taxon>
        <taxon>Lactobacillaceae</taxon>
        <taxon>Lactiplantibacillus</taxon>
    </lineage>
</organism>
<comment type="caution">
    <text evidence="1">The sequence shown here is derived from an EMBL/GenBank/DDBJ whole genome shotgun (WGS) entry which is preliminary data.</text>
</comment>
<reference evidence="1 2" key="1">
    <citation type="journal article" date="2015" name="Genome Announc.">
        <title>Expanding the biotechnology potential of lactobacilli through comparative genomics of 213 strains and associated genera.</title>
        <authorList>
            <person name="Sun Z."/>
            <person name="Harris H.M."/>
            <person name="McCann A."/>
            <person name="Guo C."/>
            <person name="Argimon S."/>
            <person name="Zhang W."/>
            <person name="Yang X."/>
            <person name="Jeffery I.B."/>
            <person name="Cooney J.C."/>
            <person name="Kagawa T.F."/>
            <person name="Liu W."/>
            <person name="Song Y."/>
            <person name="Salvetti E."/>
            <person name="Wrobel A."/>
            <person name="Rasinkangas P."/>
            <person name="Parkhill J."/>
            <person name="Rea M.C."/>
            <person name="O'Sullivan O."/>
            <person name="Ritari J."/>
            <person name="Douillard F.P."/>
            <person name="Paul Ross R."/>
            <person name="Yang R."/>
            <person name="Briner A.E."/>
            <person name="Felis G.E."/>
            <person name="de Vos W.M."/>
            <person name="Barrangou R."/>
            <person name="Klaenhammer T.R."/>
            <person name="Caufield P.W."/>
            <person name="Cui Y."/>
            <person name="Zhang H."/>
            <person name="O'Toole P.W."/>
        </authorList>
    </citation>
    <scope>NUCLEOTIDE SEQUENCE [LARGE SCALE GENOMIC DNA]</scope>
    <source>
        <strain evidence="1 2">DSM 21115</strain>
    </source>
</reference>
<accession>A0A0R2NV09</accession>
<name>A0A0R2NV09_9LACO</name>
<sequence>MWGSEVMDCLKKMTKTLMSLVVLFSVMASGVMVGLAATNEQNVIKPSKYFCRKKNLILSNTNDAGIALVNYPSLVSMTADNVVNGRLTKNTKHVTVTFGNDGRIDSAGNIQEDVGRPFKLSEGSHKLEYLRMDITDSRGKSLVLNPSEGLFKAVNNQITLSNQDFLGGLFGGRISDSKKNLNVDLSGIQESLPIDIGFRIKLVGNPTEYGYTLGTFKTDPDMKYNLSIDKQVGTTSQHIFGTASPNGTVSSNVNDVTKDVDQSGKYDLAVGNGLQDFFKTHDTVVLTESNIFGDHTTLKQQQIKLTKSDPKPEFYLDDLDSVHEKNDADIIDMLCKKFKIATTNVPGGADGVTYHSDVTDIANKIEALKDNDTLTLNLHASKAGWFDSAPINIKIISQPGVLGLSMNQTELDFGKFPVPLVRQSIWYPKTWELTVTDNRRKRYGWRLVAQAKVPGPNSRNDLNRFLSYSDGNFAYDLSDQTPVLEDKEEDGVRPAMKTLTLNGQAGEGIFINAGPDMRAETYTGKITWTLEITPNPAA</sequence>
<dbReference type="EMBL" id="AYGX02000001">
    <property type="protein sequence ID" value="KRO29608.1"/>
    <property type="molecule type" value="Genomic_DNA"/>
</dbReference>